<keyword evidence="3" id="KW-1185">Reference proteome</keyword>
<protein>
    <submittedName>
        <fullName evidence="2">Uncharacterized protein</fullName>
    </submittedName>
</protein>
<sequence>MWFDFLQVAKEGYNIKMGQRKRFTVVDSKEDREDSPKKKTGRSCDTDAKKAKNKTMKEVYDGEPEMLDTLIFQEHVENHWQLVVICKKEDNDMPFLMLLDSLHMGEHTRRGGAATETIFGHCGKDGR</sequence>
<proteinExistence type="predicted"/>
<reference evidence="2" key="1">
    <citation type="submission" date="2017-07" db="EMBL/GenBank/DDBJ databases">
        <title>Taro Niue Genome Assembly and Annotation.</title>
        <authorList>
            <person name="Atibalentja N."/>
            <person name="Keating K."/>
            <person name="Fields C.J."/>
        </authorList>
    </citation>
    <scope>NUCLEOTIDE SEQUENCE</scope>
    <source>
        <strain evidence="2">Niue_2</strain>
        <tissue evidence="2">Leaf</tissue>
    </source>
</reference>
<feature type="region of interest" description="Disordered" evidence="1">
    <location>
        <begin position="25"/>
        <end position="56"/>
    </location>
</feature>
<evidence type="ECO:0000313" key="2">
    <source>
        <dbReference type="EMBL" id="MQM00861.1"/>
    </source>
</evidence>
<comment type="caution">
    <text evidence="2">The sequence shown here is derived from an EMBL/GenBank/DDBJ whole genome shotgun (WGS) entry which is preliminary data.</text>
</comment>
<dbReference type="AlphaFoldDB" id="A0A843W576"/>
<evidence type="ECO:0000313" key="3">
    <source>
        <dbReference type="Proteomes" id="UP000652761"/>
    </source>
</evidence>
<evidence type="ECO:0000256" key="1">
    <source>
        <dbReference type="SAM" id="MobiDB-lite"/>
    </source>
</evidence>
<accession>A0A843W576</accession>
<organism evidence="2 3">
    <name type="scientific">Colocasia esculenta</name>
    <name type="common">Wild taro</name>
    <name type="synonym">Arum esculentum</name>
    <dbReference type="NCBI Taxonomy" id="4460"/>
    <lineage>
        <taxon>Eukaryota</taxon>
        <taxon>Viridiplantae</taxon>
        <taxon>Streptophyta</taxon>
        <taxon>Embryophyta</taxon>
        <taxon>Tracheophyta</taxon>
        <taxon>Spermatophyta</taxon>
        <taxon>Magnoliopsida</taxon>
        <taxon>Liliopsida</taxon>
        <taxon>Araceae</taxon>
        <taxon>Aroideae</taxon>
        <taxon>Colocasieae</taxon>
        <taxon>Colocasia</taxon>
    </lineage>
</organism>
<feature type="compositionally biased region" description="Basic and acidic residues" evidence="1">
    <location>
        <begin position="27"/>
        <end position="56"/>
    </location>
</feature>
<dbReference type="EMBL" id="NMUH01002576">
    <property type="protein sequence ID" value="MQM00861.1"/>
    <property type="molecule type" value="Genomic_DNA"/>
</dbReference>
<name>A0A843W576_COLES</name>
<dbReference type="Proteomes" id="UP000652761">
    <property type="component" value="Unassembled WGS sequence"/>
</dbReference>
<gene>
    <name evidence="2" type="ORF">Taro_033602</name>
</gene>